<evidence type="ECO:0000256" key="3">
    <source>
        <dbReference type="ARBA" id="ARBA00022427"/>
    </source>
</evidence>
<dbReference type="RefSeq" id="XP_072586853.1">
    <property type="nucleotide sequence ID" value="XM_072730752.1"/>
</dbReference>
<evidence type="ECO:0000256" key="5">
    <source>
        <dbReference type="ARBA" id="ARBA00022553"/>
    </source>
</evidence>
<evidence type="ECO:0000256" key="2">
    <source>
        <dbReference type="ARBA" id="ARBA00004435"/>
    </source>
</evidence>
<dbReference type="PROSITE" id="PS50106">
    <property type="entry name" value="PDZ"/>
    <property type="match status" value="11"/>
</dbReference>
<keyword evidence="9" id="KW-0175">Coiled coil</keyword>
<evidence type="ECO:0000259" key="11">
    <source>
        <dbReference type="PROSITE" id="PS50106"/>
    </source>
</evidence>
<dbReference type="InterPro" id="IPR051342">
    <property type="entry name" value="PDZ_scaffold"/>
</dbReference>
<feature type="region of interest" description="Disordered" evidence="10">
    <location>
        <begin position="1333"/>
        <end position="1362"/>
    </location>
</feature>
<dbReference type="InterPro" id="IPR015132">
    <property type="entry name" value="L27_2"/>
</dbReference>
<dbReference type="SMART" id="SM00569">
    <property type="entry name" value="L27"/>
    <property type="match status" value="1"/>
</dbReference>
<dbReference type="GeneID" id="112926080"/>
<feature type="domain" description="PDZ" evidence="11">
    <location>
        <begin position="553"/>
        <end position="639"/>
    </location>
</feature>
<feature type="domain" description="PDZ" evidence="11">
    <location>
        <begin position="1070"/>
        <end position="1162"/>
    </location>
</feature>
<feature type="compositionally biased region" description="Pro residues" evidence="10">
    <location>
        <begin position="1196"/>
        <end position="1208"/>
    </location>
</feature>
<evidence type="ECO:0000259" key="12">
    <source>
        <dbReference type="PROSITE" id="PS51022"/>
    </source>
</evidence>
<evidence type="ECO:0000313" key="14">
    <source>
        <dbReference type="RefSeq" id="XP_072586853.1"/>
    </source>
</evidence>
<gene>
    <name evidence="14 15" type="primary">PATJ</name>
</gene>
<dbReference type="CDD" id="cd06689">
    <property type="entry name" value="PDZ1_MUPP1-like"/>
    <property type="match status" value="1"/>
</dbReference>
<dbReference type="CDD" id="cd06669">
    <property type="entry name" value="PDZ5_MUPP1-like"/>
    <property type="match status" value="1"/>
</dbReference>
<accession>A0ABM4Y985</accession>
<dbReference type="CDD" id="cd06672">
    <property type="entry name" value="PDZ8_MUPP1-PDZ7_PATJ-PDZ2_INAD-like"/>
    <property type="match status" value="1"/>
</dbReference>
<dbReference type="CDD" id="cd06673">
    <property type="entry name" value="PDZ10_MUPP1-PDZ8_PATJ-like"/>
    <property type="match status" value="1"/>
</dbReference>
<dbReference type="CDD" id="cd06674">
    <property type="entry name" value="PDZ11_MUPP1-PDZ9_PATJ-like"/>
    <property type="match status" value="1"/>
</dbReference>
<feature type="domain" description="PDZ" evidence="11">
    <location>
        <begin position="365"/>
        <end position="453"/>
    </location>
</feature>
<dbReference type="PANTHER" id="PTHR19964:SF11">
    <property type="entry name" value="INAD-LIKE PROTEIN"/>
    <property type="match status" value="1"/>
</dbReference>
<sequence length="1945" mass="212096">MPENPAPDKLQVLQVLDRLKMKLQEKGDTSQNEKLSLFYETLQSPLFNQILTLQQSIKQLKGQLSHIPSDCSTNFDFSRKGLLVFTDSAIANGNAQRPSNNLTVSGLFPWTPKSGNEDFNSVIQQMAQGRQIEYIDIERPSTGGLGFSVVALRSQNLGEVDIFVKEVQPGSIADRDQRLRENDQILAINHTPLDQNISHQQAIALLQQTTGSLSLVVAREPVHTKSRTSINLTDTTLPETVHWGHIEDVELINDGSGLGFGIVGGKSSGVVVRTIVPGGLADRDGRLQTGDHILKIGDTDVQGMTSEQVAQVLRNCGNSVRMLVARDPVGETSVTPPTPAALPVALPAVANRSPSTDSSLFETYDVELIKKDGQSLGIRIVGYIGTAHTGEASGIYVKSIIPGSAAYHNGQIQVNDKIVAVDGVNIQGFTNQDVVEVLRNAGQVVHLTLVRRKMSSSTSPLERSSDRGTVVEPSGTPARYVTGAVETETNLDGGDEETEERMDNLKNDNIQALEKLERVLDSPENELKSRWENLLGPDYEVMVATLDTQIADDAELQKYSKLLPIHTLRLGMEVDSFDGHHYISSIAPGGPVDALNLLQPEDELLEVNGVQLYGKSRREAVSFLKEVPPPFTLVCCRRLFDDEASVDEPRTTETLLPEMEANHNVDINTEEDEEEELALWSPEVKIVELVKDHKGLGFSILDYQDPLDPTRSVIVIRSLVANGVAEKGGELLPGDRLVSVNEYCLENTTLAEAVEVLKAVPPGIVHLGVCKPLVDNDKEEESHYILHSNNNEDETELSETIHDINSSLILEAPKGFRDEPYYKEELVDEPFLDLGKAFQSQQKEIDNSKEAWEMQEFLPPRLQEMGEEREMLVDEECDLYQDHFQSMDLYPSSHLQEAAPVSSVKELHFGTQWLHDSEPPELQEARSMMNMYSQETQQYGYSTENMIKENFGIDSLPSVPSSEGNSQQGRFDDLENLNSLTKSSLDLGMMIPNDVQGPGMLVELPAVAQRREQEDLPLYQLPRPRVVSKASAYTGASSSRYTAGACELPEREEGEGEETPNFSHWGPPRIVEIFREPNVSLGISIVGGQTVIKRLKNGEELKGIFIKQVLEDSPAGKTNALKTGDKILEVSGVDLQNASHREAVEAIKNAGNPVVFIVQSLSSTPRVIPSAHNKANKIANNQDQNTEEKKEKRQGTPPPPMKLPPPYKAPSDDSDENEEEYAFTNKKIRQRYADLPGELHIIELEKDKNGLGLSLAGNKDRSRMSIFVVGINPEGPAATDGRMRIGDELLEINNQILYGRSHQNASAVIKTAPSKVKLVFIRNEDAVNQMAVAPFPVPSSSPSSLEDQSGTEPVSSEEDGSLEVGIKQLPENESSKLEDISQVAGQGMVAGQQKALDCPTDKTPETAWCFTASTRIFQLGMGSLANYRSRRQAVSQMKPQKYSTKVSFSSQEIPLAPAPSYHSTDVDFTSYGGFQAPLSVDPATCPIVPGQEMIIEISKGRSGLGLSIVGGRDTPLDAIVIHEVYEEGAAARDGRLWAGDQILEVNGIDLRSASHEEAITALRQTPQKVRLVVYRDEAHYRDEENLEIFPVDLQKKAGRGLGLSIVGKRNGSGVFISDIVKGGAADLDRRLIQGDQILSVNGEDMRNASQETVATVLKCAQGLVQLEIGRLRAGSWTSSRKTSQISQGSQHSTHSSFHPSLAPVITSLQNLVGTKRATDPSLKSSGTDMGPRTVEIIRELSDALGISIAGGKGSPLGDIPIFIAMIQASGVAARTQKLKVGDRIVSINGQPLDGLSHADVVNLLKNAYGRIILQVVADTNISAIATQLENMSTGYHLGSPTAEHHPEDTDVHCVFRTPPPKIITLEKGSEGLGFSIVGGYGSPHGDLPIYVKTIFAKGAAADDGRLKRGDQILAVNGETLEGVTHEQAVAILKCQKGTVILTVLS</sequence>
<feature type="domain" description="PDZ" evidence="11">
    <location>
        <begin position="686"/>
        <end position="758"/>
    </location>
</feature>
<feature type="region of interest" description="Disordered" evidence="10">
    <location>
        <begin position="455"/>
        <end position="476"/>
    </location>
</feature>
<dbReference type="SUPFAM" id="SSF101288">
    <property type="entry name" value="L27 domain"/>
    <property type="match status" value="1"/>
</dbReference>
<evidence type="ECO:0000256" key="4">
    <source>
        <dbReference type="ARBA" id="ARBA00022475"/>
    </source>
</evidence>
<dbReference type="CDD" id="cd06667">
    <property type="entry name" value="PDZ2_MUPP1-like"/>
    <property type="match status" value="1"/>
</dbReference>
<dbReference type="RefSeq" id="XP_072586854.1">
    <property type="nucleotide sequence ID" value="XM_072730753.1"/>
</dbReference>
<dbReference type="Pfam" id="PF00595">
    <property type="entry name" value="PDZ"/>
    <property type="match status" value="11"/>
</dbReference>
<dbReference type="CDD" id="cd06791">
    <property type="entry name" value="PDZ3_MUPP1-like"/>
    <property type="match status" value="1"/>
</dbReference>
<keyword evidence="7" id="KW-0965">Cell junction</keyword>
<evidence type="ECO:0000313" key="13">
    <source>
        <dbReference type="Proteomes" id="UP001652641"/>
    </source>
</evidence>
<keyword evidence="6" id="KW-0677">Repeat</keyword>
<dbReference type="Gene3D" id="1.20.1440.360">
    <property type="match status" value="1"/>
</dbReference>
<feature type="domain" description="PDZ" evidence="11">
    <location>
        <begin position="1862"/>
        <end position="1945"/>
    </location>
</feature>
<dbReference type="InterPro" id="IPR004172">
    <property type="entry name" value="L27_dom"/>
</dbReference>
<dbReference type="SMART" id="SM00228">
    <property type="entry name" value="PDZ"/>
    <property type="match status" value="11"/>
</dbReference>
<feature type="domain" description="PDZ" evidence="11">
    <location>
        <begin position="248"/>
        <end position="328"/>
    </location>
</feature>
<evidence type="ECO:0000313" key="15">
    <source>
        <dbReference type="RefSeq" id="XP_072586854.1"/>
    </source>
</evidence>
<keyword evidence="5" id="KW-0597">Phosphoprotein</keyword>
<dbReference type="SUPFAM" id="SSF50156">
    <property type="entry name" value="PDZ domain-like"/>
    <property type="match status" value="11"/>
</dbReference>
<evidence type="ECO:0000256" key="8">
    <source>
        <dbReference type="ARBA" id="ARBA00023136"/>
    </source>
</evidence>
<keyword evidence="3" id="KW-0796">Tight junction</keyword>
<feature type="region of interest" description="Disordered" evidence="10">
    <location>
        <begin position="1171"/>
        <end position="1220"/>
    </location>
</feature>
<evidence type="ECO:0000256" key="1">
    <source>
        <dbReference type="ARBA" id="ARBA00004221"/>
    </source>
</evidence>
<keyword evidence="4" id="KW-1003">Cell membrane</keyword>
<reference evidence="14 15" key="1">
    <citation type="submission" date="2025-05" db="UniProtKB">
        <authorList>
            <consortium name="RefSeq"/>
        </authorList>
    </citation>
    <scope>IDENTIFICATION</scope>
    <source>
        <tissue evidence="14 15">Cell line</tissue>
    </source>
</reference>
<feature type="domain" description="PDZ" evidence="11">
    <location>
        <begin position="134"/>
        <end position="221"/>
    </location>
</feature>
<dbReference type="InterPro" id="IPR036892">
    <property type="entry name" value="L27_dom_sf"/>
</dbReference>
<comment type="subcellular location">
    <subcellularLocation>
        <location evidence="1">Apical cell membrane</location>
    </subcellularLocation>
    <subcellularLocation>
        <location evidence="2">Cell junction</location>
        <location evidence="2">Tight junction</location>
    </subcellularLocation>
</comment>
<dbReference type="Gene3D" id="2.30.42.10">
    <property type="match status" value="11"/>
</dbReference>
<name>A0ABM4Y985_VULVU</name>
<dbReference type="InterPro" id="IPR001478">
    <property type="entry name" value="PDZ"/>
</dbReference>
<dbReference type="InterPro" id="IPR036034">
    <property type="entry name" value="PDZ_sf"/>
</dbReference>
<evidence type="ECO:0000256" key="10">
    <source>
        <dbReference type="SAM" id="MobiDB-lite"/>
    </source>
</evidence>
<evidence type="ECO:0000256" key="9">
    <source>
        <dbReference type="SAM" id="Coils"/>
    </source>
</evidence>
<feature type="domain" description="PDZ" evidence="11">
    <location>
        <begin position="1590"/>
        <end position="1672"/>
    </location>
</feature>
<keyword evidence="13" id="KW-1185">Reference proteome</keyword>
<feature type="domain" description="PDZ" evidence="11">
    <location>
        <begin position="1241"/>
        <end position="1324"/>
    </location>
</feature>
<dbReference type="PROSITE" id="PS51022">
    <property type="entry name" value="L27"/>
    <property type="match status" value="1"/>
</dbReference>
<organism evidence="13 15">
    <name type="scientific">Vulpes vulpes</name>
    <name type="common">Red fox</name>
    <dbReference type="NCBI Taxonomy" id="9627"/>
    <lineage>
        <taxon>Eukaryota</taxon>
        <taxon>Metazoa</taxon>
        <taxon>Chordata</taxon>
        <taxon>Craniata</taxon>
        <taxon>Vertebrata</taxon>
        <taxon>Euteleostomi</taxon>
        <taxon>Mammalia</taxon>
        <taxon>Eutheria</taxon>
        <taxon>Laurasiatheria</taxon>
        <taxon>Carnivora</taxon>
        <taxon>Caniformia</taxon>
        <taxon>Canidae</taxon>
        <taxon>Vulpes</taxon>
    </lineage>
</organism>
<dbReference type="Pfam" id="PF09045">
    <property type="entry name" value="L27_2"/>
    <property type="match status" value="1"/>
</dbReference>
<dbReference type="CDD" id="cd06676">
    <property type="entry name" value="PDZ13_MUPP1-like"/>
    <property type="match status" value="1"/>
</dbReference>
<dbReference type="PANTHER" id="PTHR19964">
    <property type="entry name" value="MULTIPLE PDZ DOMAIN PROTEIN"/>
    <property type="match status" value="1"/>
</dbReference>
<feature type="coiled-coil region" evidence="9">
    <location>
        <begin position="495"/>
        <end position="522"/>
    </location>
</feature>
<feature type="domain" description="PDZ" evidence="11">
    <location>
        <begin position="1733"/>
        <end position="1819"/>
    </location>
</feature>
<evidence type="ECO:0000256" key="7">
    <source>
        <dbReference type="ARBA" id="ARBA00022949"/>
    </source>
</evidence>
<evidence type="ECO:0000256" key="6">
    <source>
        <dbReference type="ARBA" id="ARBA00022737"/>
    </source>
</evidence>
<feature type="compositionally biased region" description="Polar residues" evidence="10">
    <location>
        <begin position="958"/>
        <end position="969"/>
    </location>
</feature>
<dbReference type="Proteomes" id="UP001652641">
    <property type="component" value="Chromosome 12"/>
</dbReference>
<dbReference type="CDD" id="cd06675">
    <property type="entry name" value="PDZ12_MUPP1-like"/>
    <property type="match status" value="1"/>
</dbReference>
<feature type="domain" description="PDZ" evidence="11">
    <location>
        <begin position="1494"/>
        <end position="1577"/>
    </location>
</feature>
<dbReference type="CDD" id="cd06668">
    <property type="entry name" value="PDZ4_MUPP1-like"/>
    <property type="match status" value="1"/>
</dbReference>
<proteinExistence type="predicted"/>
<feature type="region of interest" description="Disordered" evidence="10">
    <location>
        <begin position="952"/>
        <end position="971"/>
    </location>
</feature>
<protein>
    <submittedName>
        <fullName evidence="14 15">InaD-like protein isoform X1</fullName>
    </submittedName>
</protein>
<dbReference type="CDD" id="cd06671">
    <property type="entry name" value="PDZ7_MUPP1-PD6_PATJ-like"/>
    <property type="match status" value="1"/>
</dbReference>
<keyword evidence="8" id="KW-0472">Membrane</keyword>
<feature type="domain" description="L27" evidence="12">
    <location>
        <begin position="5"/>
        <end position="65"/>
    </location>
</feature>
<feature type="compositionally biased region" description="Polar residues" evidence="10">
    <location>
        <begin position="1345"/>
        <end position="1354"/>
    </location>
</feature>